<dbReference type="AlphaFoldDB" id="A0AAD9NXI1"/>
<accession>A0AAD9NXI1</accession>
<name>A0AAD9NXI1_RIDPI</name>
<organism evidence="1 2">
    <name type="scientific">Ridgeia piscesae</name>
    <name type="common">Tubeworm</name>
    <dbReference type="NCBI Taxonomy" id="27915"/>
    <lineage>
        <taxon>Eukaryota</taxon>
        <taxon>Metazoa</taxon>
        <taxon>Spiralia</taxon>
        <taxon>Lophotrochozoa</taxon>
        <taxon>Annelida</taxon>
        <taxon>Polychaeta</taxon>
        <taxon>Sedentaria</taxon>
        <taxon>Canalipalpata</taxon>
        <taxon>Sabellida</taxon>
        <taxon>Siboglinidae</taxon>
        <taxon>Ridgeia</taxon>
    </lineage>
</organism>
<evidence type="ECO:0000313" key="2">
    <source>
        <dbReference type="Proteomes" id="UP001209878"/>
    </source>
</evidence>
<proteinExistence type="predicted"/>
<comment type="caution">
    <text evidence="1">The sequence shown here is derived from an EMBL/GenBank/DDBJ whole genome shotgun (WGS) entry which is preliminary data.</text>
</comment>
<sequence length="110" mass="12893">MFTLSFFSRKAYAIDMYKIKHDINIHAWNSEPPPLYSVFSDVSNQTLNPYTDLTKHLLWLQRSNKTAIINHISKMQCSIRICLIYFNVFYTITCEGACKQYVANATTDWQ</sequence>
<reference evidence="1" key="1">
    <citation type="journal article" date="2023" name="Mol. Biol. Evol.">
        <title>Third-Generation Sequencing Reveals the Adaptive Role of the Epigenome in Three Deep-Sea Polychaetes.</title>
        <authorList>
            <person name="Perez M."/>
            <person name="Aroh O."/>
            <person name="Sun Y."/>
            <person name="Lan Y."/>
            <person name="Juniper S.K."/>
            <person name="Young C.R."/>
            <person name="Angers B."/>
            <person name="Qian P.Y."/>
        </authorList>
    </citation>
    <scope>NUCLEOTIDE SEQUENCE</scope>
    <source>
        <strain evidence="1">R07B-5</strain>
    </source>
</reference>
<evidence type="ECO:0000313" key="1">
    <source>
        <dbReference type="EMBL" id="KAK2184298.1"/>
    </source>
</evidence>
<dbReference type="EMBL" id="JAODUO010000272">
    <property type="protein sequence ID" value="KAK2184298.1"/>
    <property type="molecule type" value="Genomic_DNA"/>
</dbReference>
<protein>
    <submittedName>
        <fullName evidence="1">Uncharacterized protein</fullName>
    </submittedName>
</protein>
<dbReference type="Proteomes" id="UP001209878">
    <property type="component" value="Unassembled WGS sequence"/>
</dbReference>
<keyword evidence="2" id="KW-1185">Reference proteome</keyword>
<gene>
    <name evidence="1" type="ORF">NP493_272g02011</name>
</gene>